<dbReference type="PANTHER" id="PTHR30118">
    <property type="entry name" value="HTH-TYPE TRANSCRIPTIONAL REGULATOR LEUO-RELATED"/>
    <property type="match status" value="1"/>
</dbReference>
<dbReference type="Gene3D" id="1.10.10.10">
    <property type="entry name" value="Winged helix-like DNA-binding domain superfamily/Winged helix DNA-binding domain"/>
    <property type="match status" value="1"/>
</dbReference>
<comment type="caution">
    <text evidence="6">The sequence shown here is derived from an EMBL/GenBank/DDBJ whole genome shotgun (WGS) entry which is preliminary data.</text>
</comment>
<dbReference type="Gene3D" id="3.40.190.10">
    <property type="entry name" value="Periplasmic binding protein-like II"/>
    <property type="match status" value="2"/>
</dbReference>
<keyword evidence="2" id="KW-0805">Transcription regulation</keyword>
<keyword evidence="3" id="KW-0238">DNA-binding</keyword>
<dbReference type="SUPFAM" id="SSF46785">
    <property type="entry name" value="Winged helix' DNA-binding domain"/>
    <property type="match status" value="1"/>
</dbReference>
<evidence type="ECO:0000256" key="3">
    <source>
        <dbReference type="ARBA" id="ARBA00023125"/>
    </source>
</evidence>
<dbReference type="Pfam" id="PF00126">
    <property type="entry name" value="HTH_1"/>
    <property type="match status" value="1"/>
</dbReference>
<keyword evidence="7" id="KW-1185">Reference proteome</keyword>
<dbReference type="InterPro" id="IPR036390">
    <property type="entry name" value="WH_DNA-bd_sf"/>
</dbReference>
<dbReference type="InterPro" id="IPR050389">
    <property type="entry name" value="LysR-type_TF"/>
</dbReference>
<protein>
    <submittedName>
        <fullName evidence="6">LysR family transcriptional regulator</fullName>
    </submittedName>
</protein>
<dbReference type="PRINTS" id="PR00039">
    <property type="entry name" value="HTHLYSR"/>
</dbReference>
<dbReference type="GO" id="GO:0003700">
    <property type="term" value="F:DNA-binding transcription factor activity"/>
    <property type="evidence" value="ECO:0007669"/>
    <property type="project" value="InterPro"/>
</dbReference>
<dbReference type="PANTHER" id="PTHR30118:SF15">
    <property type="entry name" value="TRANSCRIPTIONAL REGULATORY PROTEIN"/>
    <property type="match status" value="1"/>
</dbReference>
<dbReference type="Proteomes" id="UP000321113">
    <property type="component" value="Unassembled WGS sequence"/>
</dbReference>
<dbReference type="InterPro" id="IPR000847">
    <property type="entry name" value="LysR_HTH_N"/>
</dbReference>
<dbReference type="InterPro" id="IPR005119">
    <property type="entry name" value="LysR_subst-bd"/>
</dbReference>
<keyword evidence="4" id="KW-0804">Transcription</keyword>
<dbReference type="InterPro" id="IPR036388">
    <property type="entry name" value="WH-like_DNA-bd_sf"/>
</dbReference>
<name>A0A511QSJ5_9VIBR</name>
<evidence type="ECO:0000259" key="5">
    <source>
        <dbReference type="PROSITE" id="PS50931"/>
    </source>
</evidence>
<evidence type="ECO:0000313" key="7">
    <source>
        <dbReference type="Proteomes" id="UP000321113"/>
    </source>
</evidence>
<dbReference type="PROSITE" id="PS50931">
    <property type="entry name" value="HTH_LYSR"/>
    <property type="match status" value="1"/>
</dbReference>
<proteinExistence type="inferred from homology"/>
<gene>
    <name evidence="6" type="ORF">VSU01S_25700</name>
</gene>
<dbReference type="GO" id="GO:0003677">
    <property type="term" value="F:DNA binding"/>
    <property type="evidence" value="ECO:0007669"/>
    <property type="project" value="UniProtKB-KW"/>
</dbReference>
<dbReference type="SUPFAM" id="SSF53850">
    <property type="entry name" value="Periplasmic binding protein-like II"/>
    <property type="match status" value="1"/>
</dbReference>
<dbReference type="AlphaFoldDB" id="A0A511QSJ5"/>
<evidence type="ECO:0000256" key="4">
    <source>
        <dbReference type="ARBA" id="ARBA00023163"/>
    </source>
</evidence>
<evidence type="ECO:0000256" key="1">
    <source>
        <dbReference type="ARBA" id="ARBA00009437"/>
    </source>
</evidence>
<feature type="domain" description="HTH lysR-type" evidence="5">
    <location>
        <begin position="1"/>
        <end position="47"/>
    </location>
</feature>
<dbReference type="EMBL" id="BJXK01000010">
    <property type="protein sequence ID" value="GEM80325.1"/>
    <property type="molecule type" value="Genomic_DNA"/>
</dbReference>
<comment type="similarity">
    <text evidence="1">Belongs to the LysR transcriptional regulatory family.</text>
</comment>
<organism evidence="6 7">
    <name type="scientific">Vibrio superstes NBRC 103154</name>
    <dbReference type="NCBI Taxonomy" id="1219062"/>
    <lineage>
        <taxon>Bacteria</taxon>
        <taxon>Pseudomonadati</taxon>
        <taxon>Pseudomonadota</taxon>
        <taxon>Gammaproteobacteria</taxon>
        <taxon>Vibrionales</taxon>
        <taxon>Vibrionaceae</taxon>
        <taxon>Vibrio</taxon>
    </lineage>
</organism>
<evidence type="ECO:0000313" key="6">
    <source>
        <dbReference type="EMBL" id="GEM80325.1"/>
    </source>
</evidence>
<sequence length="292" mass="32595">MLETKNTRIAAEKLSISQPAVSKSLSRLRDYFGDELFTRVYAGLEPTPRALELGENIPSLLLELDGAVSGQQSFEPKEYDGRITVAMNGFIVNWLGSALSERIIREAPKAQLNIVNWQSNTLDKILTGDIQCAVNYSPLETSKQFVQKVIGGDDFVGLVRNSHPLAGKVMTMEDANTSKFVSLVVPGWNESVAMVARYFEGKGMKPNIQVRSTYLHMLLDLLKAHDLILPCSNNLAVALQNEFSPVYFPMTTPAELKDVIAISSHNKRRHPVQLWVNNMVSDTFRILTEKSR</sequence>
<dbReference type="Pfam" id="PF03466">
    <property type="entry name" value="LysR_substrate"/>
    <property type="match status" value="1"/>
</dbReference>
<accession>A0A511QSJ5</accession>
<evidence type="ECO:0000256" key="2">
    <source>
        <dbReference type="ARBA" id="ARBA00023015"/>
    </source>
</evidence>
<reference evidence="6 7" key="1">
    <citation type="submission" date="2019-07" db="EMBL/GenBank/DDBJ databases">
        <title>Whole genome shotgun sequence of Vibrio superstes NBRC 103154.</title>
        <authorList>
            <person name="Hosoyama A."/>
            <person name="Uohara A."/>
            <person name="Ohji S."/>
            <person name="Ichikawa N."/>
        </authorList>
    </citation>
    <scope>NUCLEOTIDE SEQUENCE [LARGE SCALE GENOMIC DNA]</scope>
    <source>
        <strain evidence="6 7">NBRC 103154</strain>
    </source>
</reference>